<reference evidence="6 7" key="1">
    <citation type="submission" date="2024-01" db="EMBL/GenBank/DDBJ databases">
        <title>A telomere-to-telomere, gap-free genome of sweet tea (Lithocarpus litseifolius).</title>
        <authorList>
            <person name="Zhou J."/>
        </authorList>
    </citation>
    <scope>NUCLEOTIDE SEQUENCE [LARGE SCALE GENOMIC DNA]</scope>
    <source>
        <strain evidence="6">Zhou-2022a</strain>
        <tissue evidence="6">Leaf</tissue>
    </source>
</reference>
<evidence type="ECO:0000313" key="7">
    <source>
        <dbReference type="Proteomes" id="UP001459277"/>
    </source>
</evidence>
<dbReference type="PANTHER" id="PTHR31973:SF195">
    <property type="entry name" value="MUDR FAMILY TRANSPOSASE"/>
    <property type="match status" value="1"/>
</dbReference>
<evidence type="ECO:0000256" key="2">
    <source>
        <dbReference type="ARBA" id="ARBA00022771"/>
    </source>
</evidence>
<keyword evidence="1" id="KW-0479">Metal-binding</keyword>
<sequence>MPEIDIILYHGGLLKNSNANKGLPFEGPGIKFYYTQIDRRLKTLDELKMIVMEELCANPAIHNIQITYRMPHEVLKNRINYKYMAIETDKHVKIMFDKLERIPEVSGIELYIQLEPRADDEIQQTATSLQVTVPDAQYEYSTHVEDDDVHADDVVDADDDDDDDDYVDETTAINGEDLVDRDDFEERIDRGDFGDFERDIDNYETLDGSEPNADNVISVLNMENTIPACAPPALSFSANTWEKMVDPSHVEIPFVSTWREGMNLCKGLTFANKVEVQRALISCALNENKHYMISRSTTKKLCAKCVDESCKWYVCAVMKPNLHELWMVTVYVGPHTCIPTGVRNYGRMMTCNFIASDILKKLCEDHTTPIKHLRYMIESKYQGHKPSYYKVWDAKQKAIGKMFGNWEESYQRLQKLLMAYIDQDSTTQVFYRTKPTGEDDTVILHYVYWSFDPSIDGFKYCKPVICIDGTHLYGKYQGKLLVAMATDANNKVFPLAFAVVDCESGSSWRYCLRHVASNFDTHFQNSTLKLVALKAGYATQAVKFDTIMESIKQVKIKAIRNKKKVTGKDGKEKDFLPYTYLISESVDMWTQSHDGGRRFGAMTTNISECFNGVLKGARGLPTATMVEFTWSKLVEYFHNRHKEITNDLLEGKKWSTYAFSTWEGNRRKSEKHYVKAFSNQEMRYQVVTSHNAYSAGGGNHSYDVRLLERTCSCGKWQNIGIPCSRVIRVCDAVQIDSTKYIHPCYSLNHVLSTYSHAFVVPKSQSLWREPMGPKWLPNPALLQGKGRPVKSRIRNEMDGVRNKDRAPGWRREDADLIESQPKQTCGLCHASGHNCRKCPQSLGASTSGHVPN</sequence>
<evidence type="ECO:0000256" key="4">
    <source>
        <dbReference type="PROSITE-ProRule" id="PRU00325"/>
    </source>
</evidence>
<evidence type="ECO:0000313" key="6">
    <source>
        <dbReference type="EMBL" id="KAK9997868.1"/>
    </source>
</evidence>
<keyword evidence="7" id="KW-1185">Reference proteome</keyword>
<dbReference type="InterPro" id="IPR004332">
    <property type="entry name" value="Transposase_MuDR"/>
</dbReference>
<dbReference type="InterPro" id="IPR007527">
    <property type="entry name" value="Znf_SWIM"/>
</dbReference>
<name>A0AAW2CIG9_9ROSI</name>
<gene>
    <name evidence="6" type="ORF">SO802_017471</name>
</gene>
<feature type="domain" description="SWIM-type" evidence="5">
    <location>
        <begin position="702"/>
        <end position="734"/>
    </location>
</feature>
<dbReference type="Pfam" id="PF03108">
    <property type="entry name" value="DBD_Tnp_Mut"/>
    <property type="match status" value="1"/>
</dbReference>
<evidence type="ECO:0000256" key="1">
    <source>
        <dbReference type="ARBA" id="ARBA00022723"/>
    </source>
</evidence>
<proteinExistence type="predicted"/>
<dbReference type="PROSITE" id="PS50966">
    <property type="entry name" value="ZF_SWIM"/>
    <property type="match status" value="1"/>
</dbReference>
<dbReference type="PANTHER" id="PTHR31973">
    <property type="entry name" value="POLYPROTEIN, PUTATIVE-RELATED"/>
    <property type="match status" value="1"/>
</dbReference>
<protein>
    <recommendedName>
        <fullName evidence="5">SWIM-type domain-containing protein</fullName>
    </recommendedName>
</protein>
<evidence type="ECO:0000259" key="5">
    <source>
        <dbReference type="PROSITE" id="PS50966"/>
    </source>
</evidence>
<dbReference type="AlphaFoldDB" id="A0AAW2CIG9"/>
<comment type="caution">
    <text evidence="6">The sequence shown here is derived from an EMBL/GenBank/DDBJ whole genome shotgun (WGS) entry which is preliminary data.</text>
</comment>
<dbReference type="Pfam" id="PF10551">
    <property type="entry name" value="MULE"/>
    <property type="match status" value="1"/>
</dbReference>
<keyword evidence="2 4" id="KW-0863">Zinc-finger</keyword>
<dbReference type="GO" id="GO:0008270">
    <property type="term" value="F:zinc ion binding"/>
    <property type="evidence" value="ECO:0007669"/>
    <property type="project" value="UniProtKB-KW"/>
</dbReference>
<evidence type="ECO:0000256" key="3">
    <source>
        <dbReference type="ARBA" id="ARBA00022833"/>
    </source>
</evidence>
<dbReference type="InterPro" id="IPR018289">
    <property type="entry name" value="MULE_transposase_dom"/>
</dbReference>
<dbReference type="SMART" id="SM00575">
    <property type="entry name" value="ZnF_PMZ"/>
    <property type="match status" value="1"/>
</dbReference>
<accession>A0AAW2CIG9</accession>
<dbReference type="InterPro" id="IPR006564">
    <property type="entry name" value="Znf_PMZ"/>
</dbReference>
<organism evidence="6 7">
    <name type="scientific">Lithocarpus litseifolius</name>
    <dbReference type="NCBI Taxonomy" id="425828"/>
    <lineage>
        <taxon>Eukaryota</taxon>
        <taxon>Viridiplantae</taxon>
        <taxon>Streptophyta</taxon>
        <taxon>Embryophyta</taxon>
        <taxon>Tracheophyta</taxon>
        <taxon>Spermatophyta</taxon>
        <taxon>Magnoliopsida</taxon>
        <taxon>eudicotyledons</taxon>
        <taxon>Gunneridae</taxon>
        <taxon>Pentapetalae</taxon>
        <taxon>rosids</taxon>
        <taxon>fabids</taxon>
        <taxon>Fagales</taxon>
        <taxon>Fagaceae</taxon>
        <taxon>Lithocarpus</taxon>
    </lineage>
</organism>
<dbReference type="EMBL" id="JAZDWU010000006">
    <property type="protein sequence ID" value="KAK9997868.1"/>
    <property type="molecule type" value="Genomic_DNA"/>
</dbReference>
<dbReference type="Proteomes" id="UP001459277">
    <property type="component" value="Unassembled WGS sequence"/>
</dbReference>
<keyword evidence="3" id="KW-0862">Zinc</keyword>